<dbReference type="Proteomes" id="UP000436911">
    <property type="component" value="Unassembled WGS sequence"/>
</dbReference>
<dbReference type="PANTHER" id="PTHR30417:SF1">
    <property type="entry name" value="N-ACETYLMURAMOYL-L-ALANINE AMIDASE AMID"/>
    <property type="match status" value="1"/>
</dbReference>
<name>A0A368NG12_AGRVI</name>
<dbReference type="InterPro" id="IPR036365">
    <property type="entry name" value="PGBD-like_sf"/>
</dbReference>
<evidence type="ECO:0000259" key="6">
    <source>
        <dbReference type="SMART" id="SM00644"/>
    </source>
</evidence>
<comment type="caution">
    <text evidence="7">The sequence shown here is derived from an EMBL/GenBank/DDBJ whole genome shotgun (WGS) entry which is preliminary data.</text>
</comment>
<evidence type="ECO:0000256" key="1">
    <source>
        <dbReference type="ARBA" id="ARBA00001561"/>
    </source>
</evidence>
<dbReference type="AlphaFoldDB" id="A0A368NG12"/>
<dbReference type="SMART" id="SM00644">
    <property type="entry name" value="Ami_2"/>
    <property type="match status" value="1"/>
</dbReference>
<dbReference type="Pfam" id="PF01471">
    <property type="entry name" value="PG_binding_1"/>
    <property type="match status" value="1"/>
</dbReference>
<accession>A0A368NG12</accession>
<dbReference type="OrthoDB" id="9794842at2"/>
<dbReference type="EC" id="3.5.1.28" evidence="3"/>
<keyword evidence="5" id="KW-0961">Cell wall biogenesis/degradation</keyword>
<dbReference type="EMBL" id="QUSG01000008">
    <property type="protein sequence ID" value="KAA3526001.1"/>
    <property type="molecule type" value="Genomic_DNA"/>
</dbReference>
<dbReference type="GO" id="GO:0019867">
    <property type="term" value="C:outer membrane"/>
    <property type="evidence" value="ECO:0007669"/>
    <property type="project" value="TreeGrafter"/>
</dbReference>
<dbReference type="Gene3D" id="3.40.80.10">
    <property type="entry name" value="Peptidoglycan recognition protein-like"/>
    <property type="match status" value="1"/>
</dbReference>
<dbReference type="InterPro" id="IPR002477">
    <property type="entry name" value="Peptidoglycan-bd-like"/>
</dbReference>
<evidence type="ECO:0000256" key="3">
    <source>
        <dbReference type="ARBA" id="ARBA00011901"/>
    </source>
</evidence>
<reference evidence="7 8" key="1">
    <citation type="submission" date="2018-08" db="EMBL/GenBank/DDBJ databases">
        <title>Genome sequencing of Agrobacterium vitis strain ICMP 10754.</title>
        <authorList>
            <person name="Visnovsky S.B."/>
            <person name="Pitman A.R."/>
        </authorList>
    </citation>
    <scope>NUCLEOTIDE SEQUENCE [LARGE SCALE GENOMIC DNA]</scope>
    <source>
        <strain evidence="7 8">ICMP 10754</strain>
    </source>
</reference>
<feature type="domain" description="N-acetylmuramoyl-L-alanine amidase" evidence="6">
    <location>
        <begin position="16"/>
        <end position="152"/>
    </location>
</feature>
<dbReference type="InterPro" id="IPR002502">
    <property type="entry name" value="Amidase_domain"/>
</dbReference>
<dbReference type="InterPro" id="IPR051206">
    <property type="entry name" value="NAMLAA_amidase_2"/>
</dbReference>
<evidence type="ECO:0000256" key="4">
    <source>
        <dbReference type="ARBA" id="ARBA00022801"/>
    </source>
</evidence>
<dbReference type="Gene3D" id="1.10.101.10">
    <property type="entry name" value="PGBD-like superfamily/PGBD"/>
    <property type="match status" value="1"/>
</dbReference>
<dbReference type="GO" id="GO:0009253">
    <property type="term" value="P:peptidoglycan catabolic process"/>
    <property type="evidence" value="ECO:0007669"/>
    <property type="project" value="InterPro"/>
</dbReference>
<dbReference type="SUPFAM" id="SSF47090">
    <property type="entry name" value="PGBD-like"/>
    <property type="match status" value="1"/>
</dbReference>
<evidence type="ECO:0000256" key="5">
    <source>
        <dbReference type="ARBA" id="ARBA00023316"/>
    </source>
</evidence>
<dbReference type="GO" id="GO:0008745">
    <property type="term" value="F:N-acetylmuramoyl-L-alanine amidase activity"/>
    <property type="evidence" value="ECO:0007669"/>
    <property type="project" value="UniProtKB-EC"/>
</dbReference>
<comment type="catalytic activity">
    <reaction evidence="1">
        <text>Hydrolyzes the link between N-acetylmuramoyl residues and L-amino acid residues in certain cell-wall glycopeptides.</text>
        <dbReference type="EC" id="3.5.1.28"/>
    </reaction>
</comment>
<dbReference type="SUPFAM" id="SSF55846">
    <property type="entry name" value="N-acetylmuramoyl-L-alanine amidase-like"/>
    <property type="match status" value="1"/>
</dbReference>
<sequence length="252" mass="27615">MTAFIADYPDAVVVPSPNHGERIDCAAPDTIILHYTGMPSEEAALSWLCTVESQVSSHYLVRENGDVVQMVPEDRRAWHAGKSFWAGATDINSRSVGIEIANAGHPSLPDYPGKQIEAVAQLCLDCASRWSIAPERVLAHSDIAPVRKVDPGEHFPWGRLHALGVGHWVEPTAITGGRFFQRGDRGQPVEALQSMLSLYGYPVEITGDFDGATEGVVRSFQLHFRPFKVDGVADYSTIDTLHRLLAALPRFS</sequence>
<dbReference type="CDD" id="cd06583">
    <property type="entry name" value="PGRP"/>
    <property type="match status" value="1"/>
</dbReference>
<proteinExistence type="inferred from homology"/>
<dbReference type="Pfam" id="PF01510">
    <property type="entry name" value="Amidase_2"/>
    <property type="match status" value="1"/>
</dbReference>
<dbReference type="GO" id="GO:0009254">
    <property type="term" value="P:peptidoglycan turnover"/>
    <property type="evidence" value="ECO:0007669"/>
    <property type="project" value="TreeGrafter"/>
</dbReference>
<keyword evidence="4" id="KW-0378">Hydrolase</keyword>
<gene>
    <name evidence="7" type="ORF">DXT89_15805</name>
</gene>
<evidence type="ECO:0000313" key="7">
    <source>
        <dbReference type="EMBL" id="KAA3526001.1"/>
    </source>
</evidence>
<evidence type="ECO:0000313" key="8">
    <source>
        <dbReference type="Proteomes" id="UP000436911"/>
    </source>
</evidence>
<dbReference type="InterPro" id="IPR036366">
    <property type="entry name" value="PGBDSf"/>
</dbReference>
<comment type="similarity">
    <text evidence="2">Belongs to the N-acetylmuramoyl-L-alanine amidase 2 family.</text>
</comment>
<evidence type="ECO:0000256" key="2">
    <source>
        <dbReference type="ARBA" id="ARBA00007553"/>
    </source>
</evidence>
<dbReference type="RefSeq" id="WP_060717646.1">
    <property type="nucleotide sequence ID" value="NZ_CP055265.1"/>
</dbReference>
<organism evidence="7 8">
    <name type="scientific">Agrobacterium vitis</name>
    <name type="common">Rhizobium vitis</name>
    <dbReference type="NCBI Taxonomy" id="373"/>
    <lineage>
        <taxon>Bacteria</taxon>
        <taxon>Pseudomonadati</taxon>
        <taxon>Pseudomonadota</taxon>
        <taxon>Alphaproteobacteria</taxon>
        <taxon>Hyphomicrobiales</taxon>
        <taxon>Rhizobiaceae</taxon>
        <taxon>Rhizobium/Agrobacterium group</taxon>
        <taxon>Agrobacterium</taxon>
    </lineage>
</organism>
<dbReference type="GeneID" id="60684890"/>
<dbReference type="PANTHER" id="PTHR30417">
    <property type="entry name" value="N-ACETYLMURAMOYL-L-ALANINE AMIDASE AMID"/>
    <property type="match status" value="1"/>
</dbReference>
<dbReference type="InterPro" id="IPR036505">
    <property type="entry name" value="Amidase/PGRP_sf"/>
</dbReference>
<dbReference type="GO" id="GO:0071555">
    <property type="term" value="P:cell wall organization"/>
    <property type="evidence" value="ECO:0007669"/>
    <property type="project" value="UniProtKB-KW"/>
</dbReference>
<protein>
    <recommendedName>
        <fullName evidence="3">N-acetylmuramoyl-L-alanine amidase</fullName>
        <ecNumber evidence="3">3.5.1.28</ecNumber>
    </recommendedName>
</protein>